<feature type="compositionally biased region" description="Pro residues" evidence="1">
    <location>
        <begin position="9"/>
        <end position="19"/>
    </location>
</feature>
<keyword evidence="3" id="KW-1185">Reference proteome</keyword>
<feature type="compositionally biased region" description="Pro residues" evidence="1">
    <location>
        <begin position="29"/>
        <end position="41"/>
    </location>
</feature>
<proteinExistence type="predicted"/>
<dbReference type="GeneID" id="63688879"/>
<dbReference type="AlphaFoldDB" id="M5G3D4"/>
<evidence type="ECO:0000256" key="1">
    <source>
        <dbReference type="SAM" id="MobiDB-lite"/>
    </source>
</evidence>
<accession>M5G3D4</accession>
<feature type="compositionally biased region" description="Low complexity" evidence="1">
    <location>
        <begin position="199"/>
        <end position="208"/>
    </location>
</feature>
<organism evidence="2 3">
    <name type="scientific">Dacryopinax primogenitus (strain DJM 731)</name>
    <name type="common">Brown rot fungus</name>
    <dbReference type="NCBI Taxonomy" id="1858805"/>
    <lineage>
        <taxon>Eukaryota</taxon>
        <taxon>Fungi</taxon>
        <taxon>Dikarya</taxon>
        <taxon>Basidiomycota</taxon>
        <taxon>Agaricomycotina</taxon>
        <taxon>Dacrymycetes</taxon>
        <taxon>Dacrymycetales</taxon>
        <taxon>Dacrymycetaceae</taxon>
        <taxon>Dacryopinax</taxon>
    </lineage>
</organism>
<evidence type="ECO:0000313" key="2">
    <source>
        <dbReference type="EMBL" id="EJT98272.1"/>
    </source>
</evidence>
<evidence type="ECO:0000313" key="3">
    <source>
        <dbReference type="Proteomes" id="UP000030653"/>
    </source>
</evidence>
<dbReference type="Proteomes" id="UP000030653">
    <property type="component" value="Unassembled WGS sequence"/>
</dbReference>
<gene>
    <name evidence="2" type="ORF">DACRYDRAFT_24725</name>
</gene>
<reference evidence="2 3" key="1">
    <citation type="journal article" date="2012" name="Science">
        <title>The Paleozoic origin of enzymatic lignin decomposition reconstructed from 31 fungal genomes.</title>
        <authorList>
            <person name="Floudas D."/>
            <person name="Binder M."/>
            <person name="Riley R."/>
            <person name="Barry K."/>
            <person name="Blanchette R.A."/>
            <person name="Henrissat B."/>
            <person name="Martinez A.T."/>
            <person name="Otillar R."/>
            <person name="Spatafora J.W."/>
            <person name="Yadav J.S."/>
            <person name="Aerts A."/>
            <person name="Benoit I."/>
            <person name="Boyd A."/>
            <person name="Carlson A."/>
            <person name="Copeland A."/>
            <person name="Coutinho P.M."/>
            <person name="de Vries R.P."/>
            <person name="Ferreira P."/>
            <person name="Findley K."/>
            <person name="Foster B."/>
            <person name="Gaskell J."/>
            <person name="Glotzer D."/>
            <person name="Gorecki P."/>
            <person name="Heitman J."/>
            <person name="Hesse C."/>
            <person name="Hori C."/>
            <person name="Igarashi K."/>
            <person name="Jurgens J.A."/>
            <person name="Kallen N."/>
            <person name="Kersten P."/>
            <person name="Kohler A."/>
            <person name="Kuees U."/>
            <person name="Kumar T.K.A."/>
            <person name="Kuo A."/>
            <person name="LaButti K."/>
            <person name="Larrondo L.F."/>
            <person name="Lindquist E."/>
            <person name="Ling A."/>
            <person name="Lombard V."/>
            <person name="Lucas S."/>
            <person name="Lundell T."/>
            <person name="Martin R."/>
            <person name="McLaughlin D.J."/>
            <person name="Morgenstern I."/>
            <person name="Morin E."/>
            <person name="Murat C."/>
            <person name="Nagy L.G."/>
            <person name="Nolan M."/>
            <person name="Ohm R.A."/>
            <person name="Patyshakuliyeva A."/>
            <person name="Rokas A."/>
            <person name="Ruiz-Duenas F.J."/>
            <person name="Sabat G."/>
            <person name="Salamov A."/>
            <person name="Samejima M."/>
            <person name="Schmutz J."/>
            <person name="Slot J.C."/>
            <person name="St John F."/>
            <person name="Stenlid J."/>
            <person name="Sun H."/>
            <person name="Sun S."/>
            <person name="Syed K."/>
            <person name="Tsang A."/>
            <person name="Wiebenga A."/>
            <person name="Young D."/>
            <person name="Pisabarro A."/>
            <person name="Eastwood D.C."/>
            <person name="Martin F."/>
            <person name="Cullen D."/>
            <person name="Grigoriev I.V."/>
            <person name="Hibbett D.S."/>
        </authorList>
    </citation>
    <scope>NUCLEOTIDE SEQUENCE [LARGE SCALE GENOMIC DNA]</scope>
    <source>
        <strain evidence="2 3">DJM-731 SS1</strain>
    </source>
</reference>
<name>M5G3D4_DACPD</name>
<feature type="region of interest" description="Disordered" evidence="1">
    <location>
        <begin position="1"/>
        <end position="45"/>
    </location>
</feature>
<dbReference type="OrthoDB" id="3229989at2759"/>
<feature type="region of interest" description="Disordered" evidence="1">
    <location>
        <begin position="237"/>
        <end position="257"/>
    </location>
</feature>
<dbReference type="HOGENOM" id="CLU_1081915_0_0_1"/>
<dbReference type="RefSeq" id="XP_040625170.1">
    <property type="nucleotide sequence ID" value="XM_040773817.1"/>
</dbReference>
<feature type="region of interest" description="Disordered" evidence="1">
    <location>
        <begin position="198"/>
        <end position="221"/>
    </location>
</feature>
<protein>
    <submittedName>
        <fullName evidence="2">Uncharacterized protein</fullName>
    </submittedName>
</protein>
<dbReference type="EMBL" id="JH795874">
    <property type="protein sequence ID" value="EJT98272.1"/>
    <property type="molecule type" value="Genomic_DNA"/>
</dbReference>
<sequence length="257" mass="27426">MISSQQQPLPTPPDTPPQFPSTVLDCPALPSPPSEPVPVPTTAPTKRTPSFHLILPLPRPASMPLLSPSPSASLLASFYPPSSAEAQAHDHIYEHILHDPLIGATEMGQSAAYAAVRRYILAEDLFIFPTDGRQLSDVLGRFARDVIHSLISQAKTRIEEGGYARARAIAMHSLHTQVLTPSGTSTLLEIHKELTPALSRSEGSVSGDSEGEEVRTPGLASSMGRRARMRMTMTRMQEKDGTAPGKAGGGEVVIASA</sequence>